<protein>
    <submittedName>
        <fullName evidence="10">MRG domain-containing protein</fullName>
    </submittedName>
</protein>
<evidence type="ECO:0000256" key="5">
    <source>
        <dbReference type="ARBA" id="ARBA00023242"/>
    </source>
</evidence>
<feature type="domain" description="Tudor-knot" evidence="8">
    <location>
        <begin position="32"/>
        <end position="79"/>
    </location>
</feature>
<feature type="compositionally biased region" description="Basic and acidic residues" evidence="6">
    <location>
        <begin position="113"/>
        <end position="127"/>
    </location>
</feature>
<name>A0A915CKB4_9BILA</name>
<dbReference type="Gene3D" id="2.30.30.140">
    <property type="match status" value="1"/>
</dbReference>
<dbReference type="Pfam" id="PF11717">
    <property type="entry name" value="Tudor-knot"/>
    <property type="match status" value="1"/>
</dbReference>
<dbReference type="InterPro" id="IPR038217">
    <property type="entry name" value="MRG_C_sf"/>
</dbReference>
<evidence type="ECO:0000259" key="8">
    <source>
        <dbReference type="Pfam" id="PF11717"/>
    </source>
</evidence>
<dbReference type="GO" id="GO:0006325">
    <property type="term" value="P:chromatin organization"/>
    <property type="evidence" value="ECO:0007669"/>
    <property type="project" value="UniProtKB-KW"/>
</dbReference>
<evidence type="ECO:0000256" key="3">
    <source>
        <dbReference type="ARBA" id="ARBA00023015"/>
    </source>
</evidence>
<evidence type="ECO:0000313" key="10">
    <source>
        <dbReference type="WBParaSite" id="jg10055"/>
    </source>
</evidence>
<dbReference type="InterPro" id="IPR025995">
    <property type="entry name" value="Tudor-knot"/>
</dbReference>
<dbReference type="InterPro" id="IPR026541">
    <property type="entry name" value="MRG_dom"/>
</dbReference>
<proteinExistence type="predicted"/>
<feature type="compositionally biased region" description="Polar residues" evidence="6">
    <location>
        <begin position="16"/>
        <end position="26"/>
    </location>
</feature>
<organism evidence="9 10">
    <name type="scientific">Ditylenchus dipsaci</name>
    <dbReference type="NCBI Taxonomy" id="166011"/>
    <lineage>
        <taxon>Eukaryota</taxon>
        <taxon>Metazoa</taxon>
        <taxon>Ecdysozoa</taxon>
        <taxon>Nematoda</taxon>
        <taxon>Chromadorea</taxon>
        <taxon>Rhabditida</taxon>
        <taxon>Tylenchina</taxon>
        <taxon>Tylenchomorpha</taxon>
        <taxon>Sphaerularioidea</taxon>
        <taxon>Anguinidae</taxon>
        <taxon>Anguininae</taxon>
        <taxon>Ditylenchus</taxon>
    </lineage>
</organism>
<dbReference type="GO" id="GO:0005634">
    <property type="term" value="C:nucleus"/>
    <property type="evidence" value="ECO:0007669"/>
    <property type="project" value="UniProtKB-SubCell"/>
</dbReference>
<evidence type="ECO:0000256" key="6">
    <source>
        <dbReference type="SAM" id="MobiDB-lite"/>
    </source>
</evidence>
<keyword evidence="5" id="KW-0539">Nucleus</keyword>
<reference evidence="10" key="1">
    <citation type="submission" date="2022-11" db="UniProtKB">
        <authorList>
            <consortium name="WormBaseParasite"/>
        </authorList>
    </citation>
    <scope>IDENTIFICATION</scope>
</reference>
<dbReference type="PANTHER" id="PTHR10880:SF48">
    <property type="entry name" value="MORTALITY FACTOR 4 LIKE 2"/>
    <property type="match status" value="1"/>
</dbReference>
<feature type="compositionally biased region" description="Basic and acidic residues" evidence="6">
    <location>
        <begin position="93"/>
        <end position="102"/>
    </location>
</feature>
<keyword evidence="3" id="KW-0805">Transcription regulation</keyword>
<dbReference type="InterPro" id="IPR016197">
    <property type="entry name" value="Chromo-like_dom_sf"/>
</dbReference>
<evidence type="ECO:0000256" key="1">
    <source>
        <dbReference type="ARBA" id="ARBA00004123"/>
    </source>
</evidence>
<feature type="compositionally biased region" description="Low complexity" evidence="6">
    <location>
        <begin position="128"/>
        <end position="139"/>
    </location>
</feature>
<dbReference type="PROSITE" id="PS51640">
    <property type="entry name" value="MRG"/>
    <property type="match status" value="1"/>
</dbReference>
<dbReference type="GO" id="GO:0006355">
    <property type="term" value="P:regulation of DNA-templated transcription"/>
    <property type="evidence" value="ECO:0007669"/>
    <property type="project" value="InterPro"/>
</dbReference>
<dbReference type="Gene3D" id="1.10.274.30">
    <property type="entry name" value="MRG domain"/>
    <property type="match status" value="1"/>
</dbReference>
<comment type="subcellular location">
    <subcellularLocation>
        <location evidence="1">Nucleus</location>
    </subcellularLocation>
</comment>
<keyword evidence="4" id="KW-0804">Transcription</keyword>
<feature type="region of interest" description="Disordered" evidence="6">
    <location>
        <begin position="93"/>
        <end position="149"/>
    </location>
</feature>
<feature type="domain" description="MRG" evidence="7">
    <location>
        <begin position="154"/>
        <end position="349"/>
    </location>
</feature>
<evidence type="ECO:0000313" key="9">
    <source>
        <dbReference type="Proteomes" id="UP000887574"/>
    </source>
</evidence>
<dbReference type="GO" id="GO:0035267">
    <property type="term" value="C:NuA4 histone acetyltransferase complex"/>
    <property type="evidence" value="ECO:0007669"/>
    <property type="project" value="TreeGrafter"/>
</dbReference>
<dbReference type="PANTHER" id="PTHR10880">
    <property type="entry name" value="MORTALITY FACTOR 4-LIKE PROTEIN"/>
    <property type="match status" value="1"/>
</dbReference>
<dbReference type="WBParaSite" id="jg10055">
    <property type="protein sequence ID" value="jg10055"/>
    <property type="gene ID" value="jg10055"/>
</dbReference>
<accession>A0A915CKB4</accession>
<dbReference type="Proteomes" id="UP000887574">
    <property type="component" value="Unplaced"/>
</dbReference>
<evidence type="ECO:0000256" key="4">
    <source>
        <dbReference type="ARBA" id="ARBA00023163"/>
    </source>
</evidence>
<keyword evidence="9" id="KW-1185">Reference proteome</keyword>
<evidence type="ECO:0000259" key="7">
    <source>
        <dbReference type="Pfam" id="PF05712"/>
    </source>
</evidence>
<dbReference type="InterPro" id="IPR008676">
    <property type="entry name" value="MRG"/>
</dbReference>
<feature type="region of interest" description="Disordered" evidence="6">
    <location>
        <begin position="1"/>
        <end position="27"/>
    </location>
</feature>
<keyword evidence="2" id="KW-0156">Chromatin regulator</keyword>
<dbReference type="AlphaFoldDB" id="A0A915CKB4"/>
<sequence>MAPKRDKKGSVETDADSTSQKGSTAQGRWELNSRVLCRYLSSDIYYEAKIIGLEEKNGEALYTVHYQGWNSRHDEKIGETVAAERFKAYTEQDAEKARDVVKKAQQSTKKRKSVLDGKKSTGGDDSSRASTPSVRSSVTDMPVSKRGRHQVANRKILTDDNNMINKQNMLPKVPAKITVAEIVQQYRNSLGINENKSNTNCSNGNKDFYIEYSESEDSLINPSSETCDQSALGLLDYFDMTIGSLLLYKFERPLYSDLYAVENAKLGQKEHEDSPEKDEDFTYGKRKIRLSNHFGLPHLLRLFVRFTEMLAFTQWSTRALDAIVRHAQDFVMFLSKHHQDYYNVDQDYIVAAPEYLKRVWSGANQ</sequence>
<evidence type="ECO:0000256" key="2">
    <source>
        <dbReference type="ARBA" id="ARBA00022853"/>
    </source>
</evidence>
<dbReference type="Pfam" id="PF05712">
    <property type="entry name" value="MRG"/>
    <property type="match status" value="1"/>
</dbReference>
<dbReference type="SUPFAM" id="SSF54160">
    <property type="entry name" value="Chromo domain-like"/>
    <property type="match status" value="1"/>
</dbReference>